<keyword evidence="3" id="KW-1185">Reference proteome</keyword>
<dbReference type="SUPFAM" id="SSF55781">
    <property type="entry name" value="GAF domain-like"/>
    <property type="match status" value="1"/>
</dbReference>
<sequence>MGSRLSLHRGAGKIFAAEFSTEQLTQYIEQVAPEEMGGESDSWGAQLRAQLNEIRAQGYHIARGERIVGAMSISAPVRDRSAAVRASITVGAESRDVAEAAEQELLAEVKHAAEAVRLS</sequence>
<name>A0ABQ1MSX9_9MICO</name>
<dbReference type="EMBL" id="BMJG01000014">
    <property type="protein sequence ID" value="GGC46268.1"/>
    <property type="molecule type" value="Genomic_DNA"/>
</dbReference>
<feature type="domain" description="IclR-ED" evidence="1">
    <location>
        <begin position="1"/>
        <end position="119"/>
    </location>
</feature>
<dbReference type="PANTHER" id="PTHR30136">
    <property type="entry name" value="HELIX-TURN-HELIX TRANSCRIPTIONAL REGULATOR, ICLR FAMILY"/>
    <property type="match status" value="1"/>
</dbReference>
<dbReference type="Proteomes" id="UP000632322">
    <property type="component" value="Unassembled WGS sequence"/>
</dbReference>
<dbReference type="Pfam" id="PF01614">
    <property type="entry name" value="IclR_C"/>
    <property type="match status" value="1"/>
</dbReference>
<evidence type="ECO:0000259" key="1">
    <source>
        <dbReference type="PROSITE" id="PS51078"/>
    </source>
</evidence>
<gene>
    <name evidence="2" type="ORF">GCM10010974_30630</name>
</gene>
<proteinExistence type="predicted"/>
<reference evidence="3" key="1">
    <citation type="journal article" date="2019" name="Int. J. Syst. Evol. Microbiol.">
        <title>The Global Catalogue of Microorganisms (GCM) 10K type strain sequencing project: providing services to taxonomists for standard genome sequencing and annotation.</title>
        <authorList>
            <consortium name="The Broad Institute Genomics Platform"/>
            <consortium name="The Broad Institute Genome Sequencing Center for Infectious Disease"/>
            <person name="Wu L."/>
            <person name="Ma J."/>
        </authorList>
    </citation>
    <scope>NUCLEOTIDE SEQUENCE [LARGE SCALE GENOMIC DNA]</scope>
    <source>
        <strain evidence="3">CGMCC 1.15472</strain>
    </source>
</reference>
<dbReference type="Gene3D" id="3.30.450.40">
    <property type="match status" value="1"/>
</dbReference>
<dbReference type="InterPro" id="IPR029016">
    <property type="entry name" value="GAF-like_dom_sf"/>
</dbReference>
<organism evidence="2 3">
    <name type="scientific">Brevibacterium sediminis</name>
    <dbReference type="NCBI Taxonomy" id="1857024"/>
    <lineage>
        <taxon>Bacteria</taxon>
        <taxon>Bacillati</taxon>
        <taxon>Actinomycetota</taxon>
        <taxon>Actinomycetes</taxon>
        <taxon>Micrococcales</taxon>
        <taxon>Brevibacteriaceae</taxon>
        <taxon>Brevibacterium</taxon>
    </lineage>
</organism>
<dbReference type="InterPro" id="IPR014757">
    <property type="entry name" value="Tscrpt_reg_IclR_C"/>
</dbReference>
<dbReference type="PANTHER" id="PTHR30136:SF35">
    <property type="entry name" value="HTH-TYPE TRANSCRIPTIONAL REGULATOR RV1719"/>
    <property type="match status" value="1"/>
</dbReference>
<comment type="caution">
    <text evidence="2">The sequence shown here is derived from an EMBL/GenBank/DDBJ whole genome shotgun (WGS) entry which is preliminary data.</text>
</comment>
<dbReference type="InterPro" id="IPR050707">
    <property type="entry name" value="HTH_MetabolicPath_Reg"/>
</dbReference>
<evidence type="ECO:0000313" key="3">
    <source>
        <dbReference type="Proteomes" id="UP000632322"/>
    </source>
</evidence>
<protein>
    <recommendedName>
        <fullName evidence="1">IclR-ED domain-containing protein</fullName>
    </recommendedName>
</protein>
<accession>A0ABQ1MSX9</accession>
<dbReference type="PROSITE" id="PS51078">
    <property type="entry name" value="ICLR_ED"/>
    <property type="match status" value="1"/>
</dbReference>
<evidence type="ECO:0000313" key="2">
    <source>
        <dbReference type="EMBL" id="GGC46268.1"/>
    </source>
</evidence>